<name>A0ACC0WJL4_9STRA</name>
<proteinExistence type="predicted"/>
<evidence type="ECO:0000313" key="2">
    <source>
        <dbReference type="Proteomes" id="UP001163321"/>
    </source>
</evidence>
<evidence type="ECO:0000313" key="1">
    <source>
        <dbReference type="EMBL" id="KAI9918782.1"/>
    </source>
</evidence>
<keyword evidence="2" id="KW-1185">Reference proteome</keyword>
<sequence length="105" mass="11650">MVAPWSRLRFHSVKYVVANFLLAIVAVKYEKKSSLFTAPSPPIPKSNGAAKAVLDADTTPRAPIALEQIPLVDRVFDLNLQILLLIRACHEVARVDKSMNNFFSS</sequence>
<organism evidence="1 2">
    <name type="scientific">Peronosclerospora sorghi</name>
    <dbReference type="NCBI Taxonomy" id="230839"/>
    <lineage>
        <taxon>Eukaryota</taxon>
        <taxon>Sar</taxon>
        <taxon>Stramenopiles</taxon>
        <taxon>Oomycota</taxon>
        <taxon>Peronosporomycetes</taxon>
        <taxon>Peronosporales</taxon>
        <taxon>Peronosporaceae</taxon>
        <taxon>Peronosclerospora</taxon>
    </lineage>
</organism>
<protein>
    <submittedName>
        <fullName evidence="1">Uncharacterized protein</fullName>
    </submittedName>
</protein>
<dbReference type="Proteomes" id="UP001163321">
    <property type="component" value="Chromosome 12"/>
</dbReference>
<dbReference type="EMBL" id="CM047591">
    <property type="protein sequence ID" value="KAI9918782.1"/>
    <property type="molecule type" value="Genomic_DNA"/>
</dbReference>
<gene>
    <name evidence="1" type="ORF">PsorP6_012200</name>
</gene>
<accession>A0ACC0WJL4</accession>
<reference evidence="1 2" key="1">
    <citation type="journal article" date="2022" name="bioRxiv">
        <title>The genome of the oomycete Peronosclerospora sorghi, a cosmopolitan pathogen of maize and sorghum, is inflated with dispersed pseudogenes.</title>
        <authorList>
            <person name="Fletcher K."/>
            <person name="Martin F."/>
            <person name="Isakeit T."/>
            <person name="Cavanaugh K."/>
            <person name="Magill C."/>
            <person name="Michelmore R."/>
        </authorList>
    </citation>
    <scope>NUCLEOTIDE SEQUENCE [LARGE SCALE GENOMIC DNA]</scope>
    <source>
        <strain evidence="1">P6</strain>
    </source>
</reference>
<comment type="caution">
    <text evidence="1">The sequence shown here is derived from an EMBL/GenBank/DDBJ whole genome shotgun (WGS) entry which is preliminary data.</text>
</comment>